<evidence type="ECO:0000256" key="3">
    <source>
        <dbReference type="PROSITE-ProRule" id="PRU00221"/>
    </source>
</evidence>
<dbReference type="InterPro" id="IPR015943">
    <property type="entry name" value="WD40/YVTN_repeat-like_dom_sf"/>
</dbReference>
<proteinExistence type="predicted"/>
<dbReference type="EMBL" id="JALJOR010000010">
    <property type="protein sequence ID" value="KAK9809912.1"/>
    <property type="molecule type" value="Genomic_DNA"/>
</dbReference>
<dbReference type="FunFam" id="2.130.10.10:FF:000320">
    <property type="entry name" value="echinoderm microtubule-associated protein-like 6"/>
    <property type="match status" value="1"/>
</dbReference>
<gene>
    <name evidence="6" type="ORF">WJX72_001539</name>
</gene>
<sequence>MAAQIHKPEPNSRPASALARPLDGGDGVGGPGRPQTAEGQVTLHRTRSPILPVPARDSTVVQDTNMTGEHVEGALRQSLKARRTVYMSKKQLLLRQLQAAADSNGQVLQEDFQAAAEQLGLQLDRVEVQALYDRHGYADALPCKQFVHALLTRPARQLSVKEPLRKGPFLAGQSADFSGRILYAPARRPVWTPTDWQPEAAARSAQLPDARLRLDYVYGYAGVNNTHQNIFTTSAGDIVYYTAGIAVVYHPPPVHRQHFFLGHTDDVKSIAMLKAPIVFKDVDYPAGVLFATGQVCTHDAGPCALIWDSRVHPVEGDAAAPANCPELQRIQFDKSDRGICALSFSPDGVLLVVVAMDNAHTLSIYDWRRNKLLSQGRGYMGEPPQVYGIEWNQFGGRGAIPERFVSYGKKHVKLWQMDDTGKWQNSQLAFGRLPLQNVQSAVFLPPASGARECLLVTGMASGQLYIWKGGGCCRAVSAHRPGPQLTLDDGSLGCVGVRGLLLSQDDQLVISGGADSTICFWPVLHGDLGEAHAAAPPIRLSPAYGASGKAAQVRALAPGPAPGTLVVGTSDSHIWRISSTSQELLIPGHSSDLTCVSWHPANADIMATACQSNRIFVWDARKCDMLRTAALGFTAVVLTFSTLPISGDAHHLAVGASNGRIMVLSETDLRPVAEAKDCRLAIGVMRYSPNNKYLAVGSTDTVIDIYNVAKGYQRTARCLGHSASVRHLDWSADSSLLQANCAANELLYWNPVTGKQVCEGQRDTQWASWTCALGFPVMGVWPQDRDSTDINSLDRSKGGEHVVTSDDFGLVKLFNYPCVVHDAPYRAYRGHSSHVLSVRFNNDDTWVASAGGMDQSLFQFSFHRIPPEPAAVPEPALVWGPKDALGKDYGFVRAASACFSLPPASGNIKSPAFRGQLLSDVPARLDCCNESHDGLELKLEDPAEVDAHTDDSMHASGW</sequence>
<dbReference type="SMART" id="SM00320">
    <property type="entry name" value="WD40"/>
    <property type="match status" value="7"/>
</dbReference>
<evidence type="ECO:0000256" key="4">
    <source>
        <dbReference type="SAM" id="MobiDB-lite"/>
    </source>
</evidence>
<dbReference type="GO" id="GO:0008017">
    <property type="term" value="F:microtubule binding"/>
    <property type="evidence" value="ECO:0007669"/>
    <property type="project" value="TreeGrafter"/>
</dbReference>
<feature type="region of interest" description="Disordered" evidence="4">
    <location>
        <begin position="1"/>
        <end position="39"/>
    </location>
</feature>
<evidence type="ECO:0000313" key="7">
    <source>
        <dbReference type="Proteomes" id="UP001489004"/>
    </source>
</evidence>
<organism evidence="6 7">
    <name type="scientific">[Myrmecia] bisecta</name>
    <dbReference type="NCBI Taxonomy" id="41462"/>
    <lineage>
        <taxon>Eukaryota</taxon>
        <taxon>Viridiplantae</taxon>
        <taxon>Chlorophyta</taxon>
        <taxon>core chlorophytes</taxon>
        <taxon>Trebouxiophyceae</taxon>
        <taxon>Trebouxiales</taxon>
        <taxon>Trebouxiaceae</taxon>
        <taxon>Myrmecia</taxon>
    </lineage>
</organism>
<keyword evidence="7" id="KW-1185">Reference proteome</keyword>
<dbReference type="Proteomes" id="UP001489004">
    <property type="component" value="Unassembled WGS sequence"/>
</dbReference>
<dbReference type="Pfam" id="PF00400">
    <property type="entry name" value="WD40"/>
    <property type="match status" value="1"/>
</dbReference>
<evidence type="ECO:0000259" key="5">
    <source>
        <dbReference type="Pfam" id="PF23414"/>
    </source>
</evidence>
<protein>
    <recommendedName>
        <fullName evidence="5">EML-like second beta-propeller domain-containing protein</fullName>
    </recommendedName>
</protein>
<dbReference type="PROSITE" id="PS50082">
    <property type="entry name" value="WD_REPEATS_2"/>
    <property type="match status" value="1"/>
</dbReference>
<dbReference type="InterPro" id="IPR050630">
    <property type="entry name" value="WD_repeat_EMAP"/>
</dbReference>
<dbReference type="InterPro" id="IPR055442">
    <property type="entry name" value="Beta-prop_EML-like_2nd"/>
</dbReference>
<dbReference type="InterPro" id="IPR005108">
    <property type="entry name" value="HELP"/>
</dbReference>
<keyword evidence="2" id="KW-0677">Repeat</keyword>
<dbReference type="PROSITE" id="PS50294">
    <property type="entry name" value="WD_REPEATS_REGION"/>
    <property type="match status" value="1"/>
</dbReference>
<reference evidence="6 7" key="1">
    <citation type="journal article" date="2024" name="Nat. Commun.">
        <title>Phylogenomics reveals the evolutionary origins of lichenization in chlorophyte algae.</title>
        <authorList>
            <person name="Puginier C."/>
            <person name="Libourel C."/>
            <person name="Otte J."/>
            <person name="Skaloud P."/>
            <person name="Haon M."/>
            <person name="Grisel S."/>
            <person name="Petersen M."/>
            <person name="Berrin J.G."/>
            <person name="Delaux P.M."/>
            <person name="Dal Grande F."/>
            <person name="Keller J."/>
        </authorList>
    </citation>
    <scope>NUCLEOTIDE SEQUENCE [LARGE SCALE GENOMIC DNA]</scope>
    <source>
        <strain evidence="6 7">SAG 2043</strain>
    </source>
</reference>
<dbReference type="Gene3D" id="2.130.10.10">
    <property type="entry name" value="YVTN repeat-like/Quinoprotein amine dehydrogenase"/>
    <property type="match status" value="2"/>
</dbReference>
<dbReference type="SUPFAM" id="SSF50978">
    <property type="entry name" value="WD40 repeat-like"/>
    <property type="match status" value="3"/>
</dbReference>
<feature type="repeat" description="WD" evidence="3">
    <location>
        <begin position="586"/>
        <end position="628"/>
    </location>
</feature>
<dbReference type="PANTHER" id="PTHR13720:SF33">
    <property type="entry name" value="HELP DOMAIN-CONTAINING PROTEIN"/>
    <property type="match status" value="1"/>
</dbReference>
<dbReference type="Pfam" id="PF03451">
    <property type="entry name" value="HELP"/>
    <property type="match status" value="1"/>
</dbReference>
<dbReference type="AlphaFoldDB" id="A0AAW1PM56"/>
<accession>A0AAW1PM56</accession>
<name>A0AAW1PM56_9CHLO</name>
<evidence type="ECO:0000256" key="2">
    <source>
        <dbReference type="ARBA" id="ARBA00022737"/>
    </source>
</evidence>
<comment type="caution">
    <text evidence="6">The sequence shown here is derived from an EMBL/GenBank/DDBJ whole genome shotgun (WGS) entry which is preliminary data.</text>
</comment>
<dbReference type="PANTHER" id="PTHR13720">
    <property type="entry name" value="WD-40 REPEAT PROTEIN"/>
    <property type="match status" value="1"/>
</dbReference>
<feature type="domain" description="EML-like second beta-propeller" evidence="5">
    <location>
        <begin position="594"/>
        <end position="861"/>
    </location>
</feature>
<keyword evidence="1 3" id="KW-0853">WD repeat</keyword>
<dbReference type="InterPro" id="IPR001680">
    <property type="entry name" value="WD40_rpt"/>
</dbReference>
<evidence type="ECO:0000256" key="1">
    <source>
        <dbReference type="ARBA" id="ARBA00022574"/>
    </source>
</evidence>
<dbReference type="InterPro" id="IPR036322">
    <property type="entry name" value="WD40_repeat_dom_sf"/>
</dbReference>
<dbReference type="Pfam" id="PF23414">
    <property type="entry name" value="Beta-prop_EML_2"/>
    <property type="match status" value="1"/>
</dbReference>
<evidence type="ECO:0000313" key="6">
    <source>
        <dbReference type="EMBL" id="KAK9809912.1"/>
    </source>
</evidence>
<feature type="compositionally biased region" description="Basic and acidic residues" evidence="4">
    <location>
        <begin position="1"/>
        <end position="10"/>
    </location>
</feature>